<dbReference type="EMBL" id="DWYG01000157">
    <property type="protein sequence ID" value="HJB42684.1"/>
    <property type="molecule type" value="Genomic_DNA"/>
</dbReference>
<evidence type="ECO:0000313" key="2">
    <source>
        <dbReference type="Proteomes" id="UP000886803"/>
    </source>
</evidence>
<gene>
    <name evidence="1" type="ORF">H9945_09325</name>
</gene>
<protein>
    <submittedName>
        <fullName evidence="1">AbrB/MazE/SpoVT family DNA-binding domain-containing protein</fullName>
    </submittedName>
</protein>
<accession>A0A9D2M8B6</accession>
<dbReference type="SUPFAM" id="SSF89447">
    <property type="entry name" value="AbrB/MazE/MraZ-like"/>
    <property type="match status" value="1"/>
</dbReference>
<comment type="caution">
    <text evidence="1">The sequence shown here is derived from an EMBL/GenBank/DDBJ whole genome shotgun (WGS) entry which is preliminary data.</text>
</comment>
<reference evidence="1" key="1">
    <citation type="journal article" date="2021" name="PeerJ">
        <title>Extensive microbial diversity within the chicken gut microbiome revealed by metagenomics and culture.</title>
        <authorList>
            <person name="Gilroy R."/>
            <person name="Ravi A."/>
            <person name="Getino M."/>
            <person name="Pursley I."/>
            <person name="Horton D.L."/>
            <person name="Alikhan N.F."/>
            <person name="Baker D."/>
            <person name="Gharbi K."/>
            <person name="Hall N."/>
            <person name="Watson M."/>
            <person name="Adriaenssens E.M."/>
            <person name="Foster-Nyarko E."/>
            <person name="Jarju S."/>
            <person name="Secka A."/>
            <person name="Antonio M."/>
            <person name="Oren A."/>
            <person name="Chaudhuri R.R."/>
            <person name="La Ragione R."/>
            <person name="Hildebrand F."/>
            <person name="Pallen M.J."/>
        </authorList>
    </citation>
    <scope>NUCLEOTIDE SEQUENCE</scope>
    <source>
        <strain evidence="1">ChiBcec8-13705</strain>
    </source>
</reference>
<dbReference type="GO" id="GO:0003677">
    <property type="term" value="F:DNA binding"/>
    <property type="evidence" value="ECO:0007669"/>
    <property type="project" value="UniProtKB-KW"/>
</dbReference>
<sequence length="170" mass="18881">MEDDSAIRRLDEMGRLVIPKRMRRALRWQGGDPIVLSMTSRDSLLLHRYPQMQALRTVAAGYAEAFFVTYQVPVALCDRERLVTHRGFALAGQPGLSRELRRWLESNEALSRTSLPLLQGSDLQTGILAAIQPHIHTVGAVLLGRCEAARQDALADAAQLLARMIAAQLL</sequence>
<dbReference type="Gene3D" id="2.10.260.10">
    <property type="match status" value="1"/>
</dbReference>
<dbReference type="Proteomes" id="UP000886803">
    <property type="component" value="Unassembled WGS sequence"/>
</dbReference>
<name>A0A9D2M8B6_9FIRM</name>
<evidence type="ECO:0000313" key="1">
    <source>
        <dbReference type="EMBL" id="HJB42684.1"/>
    </source>
</evidence>
<dbReference type="InterPro" id="IPR037914">
    <property type="entry name" value="SpoVT-AbrB_sf"/>
</dbReference>
<organism evidence="1 2">
    <name type="scientific">Candidatus Gemmiger avicola</name>
    <dbReference type="NCBI Taxonomy" id="2838605"/>
    <lineage>
        <taxon>Bacteria</taxon>
        <taxon>Bacillati</taxon>
        <taxon>Bacillota</taxon>
        <taxon>Clostridia</taxon>
        <taxon>Eubacteriales</taxon>
        <taxon>Gemmiger</taxon>
    </lineage>
</organism>
<reference evidence="1" key="2">
    <citation type="submission" date="2021-04" db="EMBL/GenBank/DDBJ databases">
        <authorList>
            <person name="Gilroy R."/>
        </authorList>
    </citation>
    <scope>NUCLEOTIDE SEQUENCE</scope>
    <source>
        <strain evidence="1">ChiBcec8-13705</strain>
    </source>
</reference>
<proteinExistence type="predicted"/>
<dbReference type="AlphaFoldDB" id="A0A9D2M8B6"/>
<keyword evidence="1" id="KW-0238">DNA-binding</keyword>